<dbReference type="AlphaFoldDB" id="A0A9J6FDV9"/>
<keyword evidence="5" id="KW-0735">Signal-anchor</keyword>
<dbReference type="GO" id="GO:0016020">
    <property type="term" value="C:membrane"/>
    <property type="evidence" value="ECO:0007669"/>
    <property type="project" value="UniProtKB-SubCell"/>
</dbReference>
<name>A0A9J6FDV9_HAELO</name>
<evidence type="ECO:0000313" key="6">
    <source>
        <dbReference type="EMBL" id="KAH9360316.1"/>
    </source>
</evidence>
<dbReference type="VEuPathDB" id="VectorBase:HLOH_050427"/>
<dbReference type="EMBL" id="JABSTR010000001">
    <property type="protein sequence ID" value="KAH9360316.1"/>
    <property type="molecule type" value="Genomic_DNA"/>
</dbReference>
<dbReference type="InterPro" id="IPR051993">
    <property type="entry name" value="Glycosyltransferase_8"/>
</dbReference>
<dbReference type="OrthoDB" id="6513184at2759"/>
<protein>
    <submittedName>
        <fullName evidence="6">Uncharacterized protein</fullName>
    </submittedName>
</protein>
<dbReference type="PANTHER" id="PTHR46012">
    <property type="entry name" value="IP22168P"/>
    <property type="match status" value="1"/>
</dbReference>
<comment type="similarity">
    <text evidence="2">Belongs to the glycosyltransferase 8 family.</text>
</comment>
<keyword evidence="4" id="KW-0808">Transferase</keyword>
<evidence type="ECO:0000256" key="5">
    <source>
        <dbReference type="ARBA" id="ARBA00022968"/>
    </source>
</evidence>
<sequence>MREFGFERRIEDAWRQHGDHTLLSDNELLETIFTQHPELVYALDSPWNFRRSDCYKRDINTGQHIAAVHGDKDIFRLGTEPAFAAVYSSMKRVSY</sequence>
<proteinExistence type="inferred from homology"/>
<accession>A0A9J6FDV9</accession>
<evidence type="ECO:0000256" key="2">
    <source>
        <dbReference type="ARBA" id="ARBA00006351"/>
    </source>
</evidence>
<evidence type="ECO:0000256" key="4">
    <source>
        <dbReference type="ARBA" id="ARBA00022679"/>
    </source>
</evidence>
<dbReference type="Proteomes" id="UP000821853">
    <property type="component" value="Chromosome 1"/>
</dbReference>
<keyword evidence="5" id="KW-0812">Transmembrane</keyword>
<reference evidence="6 7" key="1">
    <citation type="journal article" date="2020" name="Cell">
        <title>Large-Scale Comparative Analyses of Tick Genomes Elucidate Their Genetic Diversity and Vector Capacities.</title>
        <authorList>
            <consortium name="Tick Genome and Microbiome Consortium (TIGMIC)"/>
            <person name="Jia N."/>
            <person name="Wang J."/>
            <person name="Shi W."/>
            <person name="Du L."/>
            <person name="Sun Y."/>
            <person name="Zhan W."/>
            <person name="Jiang J.F."/>
            <person name="Wang Q."/>
            <person name="Zhang B."/>
            <person name="Ji P."/>
            <person name="Bell-Sakyi L."/>
            <person name="Cui X.M."/>
            <person name="Yuan T.T."/>
            <person name="Jiang B.G."/>
            <person name="Yang W.F."/>
            <person name="Lam T.T."/>
            <person name="Chang Q.C."/>
            <person name="Ding S.J."/>
            <person name="Wang X.J."/>
            <person name="Zhu J.G."/>
            <person name="Ruan X.D."/>
            <person name="Zhao L."/>
            <person name="Wei J.T."/>
            <person name="Ye R.Z."/>
            <person name="Que T.C."/>
            <person name="Du C.H."/>
            <person name="Zhou Y.H."/>
            <person name="Cheng J.X."/>
            <person name="Dai P.F."/>
            <person name="Guo W.B."/>
            <person name="Han X.H."/>
            <person name="Huang E.J."/>
            <person name="Li L.F."/>
            <person name="Wei W."/>
            <person name="Gao Y.C."/>
            <person name="Liu J.Z."/>
            <person name="Shao H.Z."/>
            <person name="Wang X."/>
            <person name="Wang C.C."/>
            <person name="Yang T.C."/>
            <person name="Huo Q.B."/>
            <person name="Li W."/>
            <person name="Chen H.Y."/>
            <person name="Chen S.E."/>
            <person name="Zhou L.G."/>
            <person name="Ni X.B."/>
            <person name="Tian J.H."/>
            <person name="Sheng Y."/>
            <person name="Liu T."/>
            <person name="Pan Y.S."/>
            <person name="Xia L.Y."/>
            <person name="Li J."/>
            <person name="Zhao F."/>
            <person name="Cao W.C."/>
        </authorList>
    </citation>
    <scope>NUCLEOTIDE SEQUENCE [LARGE SCALE GENOMIC DNA]</scope>
    <source>
        <tissue evidence="6">Larvae</tissue>
    </source>
</reference>
<evidence type="ECO:0000256" key="3">
    <source>
        <dbReference type="ARBA" id="ARBA00022676"/>
    </source>
</evidence>
<gene>
    <name evidence="6" type="ORF">HPB48_007923</name>
</gene>
<evidence type="ECO:0000313" key="7">
    <source>
        <dbReference type="Proteomes" id="UP000821853"/>
    </source>
</evidence>
<keyword evidence="3" id="KW-0328">Glycosyltransferase</keyword>
<keyword evidence="7" id="KW-1185">Reference proteome</keyword>
<dbReference type="PANTHER" id="PTHR46012:SF2">
    <property type="entry name" value="IP22168P"/>
    <property type="match status" value="1"/>
</dbReference>
<comment type="caution">
    <text evidence="6">The sequence shown here is derived from an EMBL/GenBank/DDBJ whole genome shotgun (WGS) entry which is preliminary data.</text>
</comment>
<organism evidence="6 7">
    <name type="scientific">Haemaphysalis longicornis</name>
    <name type="common">Bush tick</name>
    <dbReference type="NCBI Taxonomy" id="44386"/>
    <lineage>
        <taxon>Eukaryota</taxon>
        <taxon>Metazoa</taxon>
        <taxon>Ecdysozoa</taxon>
        <taxon>Arthropoda</taxon>
        <taxon>Chelicerata</taxon>
        <taxon>Arachnida</taxon>
        <taxon>Acari</taxon>
        <taxon>Parasitiformes</taxon>
        <taxon>Ixodida</taxon>
        <taxon>Ixodoidea</taxon>
        <taxon>Ixodidae</taxon>
        <taxon>Haemaphysalinae</taxon>
        <taxon>Haemaphysalis</taxon>
    </lineage>
</organism>
<comment type="subcellular location">
    <subcellularLocation>
        <location evidence="1">Membrane</location>
        <topology evidence="1">Single-pass type II membrane protein</topology>
    </subcellularLocation>
</comment>
<evidence type="ECO:0000256" key="1">
    <source>
        <dbReference type="ARBA" id="ARBA00004606"/>
    </source>
</evidence>
<dbReference type="GO" id="GO:0035252">
    <property type="term" value="F:UDP-xylosyltransferase activity"/>
    <property type="evidence" value="ECO:0007669"/>
    <property type="project" value="TreeGrafter"/>
</dbReference>
<dbReference type="GO" id="GO:0016266">
    <property type="term" value="P:protein O-linked glycosylation via N-acetyl-galactosamine"/>
    <property type="evidence" value="ECO:0007669"/>
    <property type="project" value="TreeGrafter"/>
</dbReference>